<feature type="region of interest" description="Disordered" evidence="2">
    <location>
        <begin position="65"/>
        <end position="91"/>
    </location>
</feature>
<comment type="caution">
    <text evidence="3">The sequence shown here is derived from an EMBL/GenBank/DDBJ whole genome shotgun (WGS) entry which is preliminary data.</text>
</comment>
<protein>
    <submittedName>
        <fullName evidence="3">Secernin-3</fullName>
    </submittedName>
</protein>
<name>A0A444U6R2_ACIRT</name>
<dbReference type="GO" id="GO:0006508">
    <property type="term" value="P:proteolysis"/>
    <property type="evidence" value="ECO:0007669"/>
    <property type="project" value="InterPro"/>
</dbReference>
<dbReference type="GO" id="GO:0016805">
    <property type="term" value="F:dipeptidase activity"/>
    <property type="evidence" value="ECO:0007669"/>
    <property type="project" value="InterPro"/>
</dbReference>
<dbReference type="PANTHER" id="PTHR12994">
    <property type="entry name" value="SECERNIN"/>
    <property type="match status" value="1"/>
</dbReference>
<dbReference type="EMBL" id="SCEB01215182">
    <property type="protein sequence ID" value="RXM30893.1"/>
    <property type="molecule type" value="Genomic_DNA"/>
</dbReference>
<evidence type="ECO:0000256" key="1">
    <source>
        <dbReference type="ARBA" id="ARBA00005705"/>
    </source>
</evidence>
<dbReference type="GO" id="GO:0070004">
    <property type="term" value="F:cysteine-type exopeptidase activity"/>
    <property type="evidence" value="ECO:0007669"/>
    <property type="project" value="InterPro"/>
</dbReference>
<dbReference type="Proteomes" id="UP000289886">
    <property type="component" value="Unassembled WGS sequence"/>
</dbReference>
<keyword evidence="4" id="KW-1185">Reference proteome</keyword>
<comment type="similarity">
    <text evidence="1">Belongs to the peptidase C69 family. Secernin subfamily.</text>
</comment>
<evidence type="ECO:0000313" key="3">
    <source>
        <dbReference type="EMBL" id="RXM30893.1"/>
    </source>
</evidence>
<dbReference type="AlphaFoldDB" id="A0A444U6R2"/>
<proteinExistence type="inferred from homology"/>
<evidence type="ECO:0000313" key="4">
    <source>
        <dbReference type="Proteomes" id="UP000289886"/>
    </source>
</evidence>
<reference evidence="3 4" key="1">
    <citation type="submission" date="2019-01" db="EMBL/GenBank/DDBJ databases">
        <title>Draft Genome and Complete Hox-Cluster Characterization of the Sterlet Sturgeon (Acipenser ruthenus).</title>
        <authorList>
            <person name="Wei Q."/>
        </authorList>
    </citation>
    <scope>NUCLEOTIDE SEQUENCE [LARGE SCALE GENOMIC DNA]</scope>
    <source>
        <strain evidence="3">WHYD16114868_AA</strain>
        <tissue evidence="3">Blood</tissue>
    </source>
</reference>
<gene>
    <name evidence="3" type="ORF">EOD39_7464</name>
</gene>
<dbReference type="InterPro" id="IPR005322">
    <property type="entry name" value="Peptidase_C69"/>
</dbReference>
<accession>A0A444U6R2</accession>
<dbReference type="PANTHER" id="PTHR12994:SF18">
    <property type="entry name" value="SECERNIN-3"/>
    <property type="match status" value="1"/>
</dbReference>
<evidence type="ECO:0000256" key="2">
    <source>
        <dbReference type="SAM" id="MobiDB-lite"/>
    </source>
</evidence>
<sequence>MMDILRDKESGINMEGGFLTTGSMASVLPKDPRLPCVHYFTGTPDPARSVFKPFIFVPNIQQLKKTRSPAYGPEDPVKKKPRFQSKPDRKHELYKKHEVAAAIIESTKERGENMLKKMRTLEKEKIAEMEEIAHSSLRDSTLVVNLFAEAIEEELKAYS</sequence>
<organism evidence="3 4">
    <name type="scientific">Acipenser ruthenus</name>
    <name type="common">Sterlet sturgeon</name>
    <dbReference type="NCBI Taxonomy" id="7906"/>
    <lineage>
        <taxon>Eukaryota</taxon>
        <taxon>Metazoa</taxon>
        <taxon>Chordata</taxon>
        <taxon>Craniata</taxon>
        <taxon>Vertebrata</taxon>
        <taxon>Euteleostomi</taxon>
        <taxon>Actinopterygii</taxon>
        <taxon>Chondrostei</taxon>
        <taxon>Acipenseriformes</taxon>
        <taxon>Acipenseridae</taxon>
        <taxon>Acipenser</taxon>
    </lineage>
</organism>